<dbReference type="PANTHER" id="PTHR30329">
    <property type="entry name" value="STATOR ELEMENT OF FLAGELLAR MOTOR COMPLEX"/>
    <property type="match status" value="1"/>
</dbReference>
<feature type="domain" description="OmpA-like" evidence="5">
    <location>
        <begin position="91"/>
        <end position="207"/>
    </location>
</feature>
<accession>A0A2H9TB12</accession>
<name>A0A2H9TB12_9ZZZZ</name>
<dbReference type="Gene3D" id="3.30.1330.60">
    <property type="entry name" value="OmpA-like domain"/>
    <property type="match status" value="1"/>
</dbReference>
<dbReference type="EMBL" id="NSIT01000019">
    <property type="protein sequence ID" value="PJE80379.1"/>
    <property type="molecule type" value="Genomic_DNA"/>
</dbReference>
<dbReference type="GO" id="GO:0009279">
    <property type="term" value="C:cell outer membrane"/>
    <property type="evidence" value="ECO:0007669"/>
    <property type="project" value="UniProtKB-SubCell"/>
</dbReference>
<dbReference type="InterPro" id="IPR050330">
    <property type="entry name" value="Bact_OuterMem_StrucFunc"/>
</dbReference>
<sequence>MNARMLRFPLLAIALIYLTGCSTTGSKFFSSNTAKCALAGGAVWGIPGAAHSLATGGASLAAGALVSGLACAYYGDSSTTTNANTDNTYDQPVRASDNMLEIRFGFDRFGLDETDKDRLDDFLSNLSEHDKLSYKVTGHTCNIGKKSYNQDLSERRANAIKAYLTEKGIASSHILTEGKGEANPHYDNDSEESRRANRRAEITIMAE</sequence>
<dbReference type="InterPro" id="IPR006665">
    <property type="entry name" value="OmpA-like"/>
</dbReference>
<dbReference type="SUPFAM" id="SSF103088">
    <property type="entry name" value="OmpA-like"/>
    <property type="match status" value="1"/>
</dbReference>
<comment type="caution">
    <text evidence="6">The sequence shown here is derived from an EMBL/GenBank/DDBJ whole genome shotgun (WGS) entry which is preliminary data.</text>
</comment>
<organism evidence="6">
    <name type="scientific">invertebrate metagenome</name>
    <dbReference type="NCBI Taxonomy" id="1711999"/>
    <lineage>
        <taxon>unclassified sequences</taxon>
        <taxon>metagenomes</taxon>
        <taxon>organismal metagenomes</taxon>
    </lineage>
</organism>
<dbReference type="InterPro" id="IPR036737">
    <property type="entry name" value="OmpA-like_sf"/>
</dbReference>
<dbReference type="InterPro" id="IPR006664">
    <property type="entry name" value="OMP_bac"/>
</dbReference>
<keyword evidence="3" id="KW-0998">Cell outer membrane</keyword>
<dbReference type="CDD" id="cd07185">
    <property type="entry name" value="OmpA_C-like"/>
    <property type="match status" value="1"/>
</dbReference>
<dbReference type="AlphaFoldDB" id="A0A2H9TB12"/>
<dbReference type="PANTHER" id="PTHR30329:SF21">
    <property type="entry name" value="LIPOPROTEIN YIAD-RELATED"/>
    <property type="match status" value="1"/>
</dbReference>
<feature type="compositionally biased region" description="Basic and acidic residues" evidence="4">
    <location>
        <begin position="176"/>
        <end position="199"/>
    </location>
</feature>
<comment type="subcellular location">
    <subcellularLocation>
        <location evidence="1">Cell outer membrane</location>
    </subcellularLocation>
</comment>
<evidence type="ECO:0000256" key="2">
    <source>
        <dbReference type="ARBA" id="ARBA00023136"/>
    </source>
</evidence>
<dbReference type="PROSITE" id="PS51123">
    <property type="entry name" value="OMPA_2"/>
    <property type="match status" value="1"/>
</dbReference>
<evidence type="ECO:0000313" key="6">
    <source>
        <dbReference type="EMBL" id="PJE80379.1"/>
    </source>
</evidence>
<proteinExistence type="predicted"/>
<protein>
    <submittedName>
        <fullName evidence="6">Outer membrane porin F</fullName>
    </submittedName>
</protein>
<dbReference type="Pfam" id="PF00691">
    <property type="entry name" value="OmpA"/>
    <property type="match status" value="1"/>
</dbReference>
<evidence type="ECO:0000259" key="5">
    <source>
        <dbReference type="PROSITE" id="PS51123"/>
    </source>
</evidence>
<gene>
    <name evidence="6" type="primary">oprF_1</name>
    <name evidence="6" type="ORF">CI610_00611</name>
</gene>
<dbReference type="PRINTS" id="PR01021">
    <property type="entry name" value="OMPADOMAIN"/>
</dbReference>
<evidence type="ECO:0000256" key="3">
    <source>
        <dbReference type="ARBA" id="ARBA00023237"/>
    </source>
</evidence>
<reference evidence="6" key="1">
    <citation type="journal article" date="2017" name="Appl. Environ. Microbiol.">
        <title>Molecular characterization of an Endozoicomonas-like organism causing infection in king scallop Pecten maximus L.</title>
        <authorList>
            <person name="Cano I."/>
            <person name="van Aerle R."/>
            <person name="Ross S."/>
            <person name="Verner-Jeffreys D.W."/>
            <person name="Paley R.K."/>
            <person name="Rimmer G."/>
            <person name="Ryder D."/>
            <person name="Hooper P."/>
            <person name="Stone D."/>
            <person name="Feist S.W."/>
        </authorList>
    </citation>
    <scope>NUCLEOTIDE SEQUENCE</scope>
</reference>
<evidence type="ECO:0000256" key="1">
    <source>
        <dbReference type="ARBA" id="ARBA00004442"/>
    </source>
</evidence>
<feature type="region of interest" description="Disordered" evidence="4">
    <location>
        <begin position="175"/>
        <end position="199"/>
    </location>
</feature>
<keyword evidence="2" id="KW-0472">Membrane</keyword>
<evidence type="ECO:0000256" key="4">
    <source>
        <dbReference type="SAM" id="MobiDB-lite"/>
    </source>
</evidence>